<comment type="caution">
    <text evidence="1">The sequence shown here is derived from an EMBL/GenBank/DDBJ whole genome shotgun (WGS) entry which is preliminary data.</text>
</comment>
<sequence length="156" mass="16923">MEGNGEPIDEWNCQLVVGNLDSKIMPIDTTQECAAKIEKNVVSGSFSSNNKRSIAQRRAATCGFNASGISTPAMSSPPARETFLTIPPGLTPAALLDSPIMLPNSQAPQSPTTGSFHQFPTIINQEISVTPHSDHHLEIVILINWFNCIVSDIHWN</sequence>
<proteinExistence type="predicted"/>
<organism evidence="1 2">
    <name type="scientific">Datura stramonium</name>
    <name type="common">Jimsonweed</name>
    <name type="synonym">Common thornapple</name>
    <dbReference type="NCBI Taxonomy" id="4076"/>
    <lineage>
        <taxon>Eukaryota</taxon>
        <taxon>Viridiplantae</taxon>
        <taxon>Streptophyta</taxon>
        <taxon>Embryophyta</taxon>
        <taxon>Tracheophyta</taxon>
        <taxon>Spermatophyta</taxon>
        <taxon>Magnoliopsida</taxon>
        <taxon>eudicotyledons</taxon>
        <taxon>Gunneridae</taxon>
        <taxon>Pentapetalae</taxon>
        <taxon>asterids</taxon>
        <taxon>lamiids</taxon>
        <taxon>Solanales</taxon>
        <taxon>Solanaceae</taxon>
        <taxon>Solanoideae</taxon>
        <taxon>Datureae</taxon>
        <taxon>Datura</taxon>
    </lineage>
</organism>
<evidence type="ECO:0000313" key="1">
    <source>
        <dbReference type="EMBL" id="MCD7471424.1"/>
    </source>
</evidence>
<evidence type="ECO:0000313" key="2">
    <source>
        <dbReference type="Proteomes" id="UP000823775"/>
    </source>
</evidence>
<dbReference type="Proteomes" id="UP000823775">
    <property type="component" value="Unassembled WGS sequence"/>
</dbReference>
<name>A0ABS8TKN0_DATST</name>
<dbReference type="EMBL" id="JACEIK010001680">
    <property type="protein sequence ID" value="MCD7471424.1"/>
    <property type="molecule type" value="Genomic_DNA"/>
</dbReference>
<reference evidence="1 2" key="1">
    <citation type="journal article" date="2021" name="BMC Genomics">
        <title>Datura genome reveals duplications of psychoactive alkaloid biosynthetic genes and high mutation rate following tissue culture.</title>
        <authorList>
            <person name="Rajewski A."/>
            <person name="Carter-House D."/>
            <person name="Stajich J."/>
            <person name="Litt A."/>
        </authorList>
    </citation>
    <scope>NUCLEOTIDE SEQUENCE [LARGE SCALE GENOMIC DNA]</scope>
    <source>
        <strain evidence="1">AR-01</strain>
    </source>
</reference>
<keyword evidence="2" id="KW-1185">Reference proteome</keyword>
<protein>
    <submittedName>
        <fullName evidence="1">Uncharacterized protein</fullName>
    </submittedName>
</protein>
<gene>
    <name evidence="1" type="ORF">HAX54_011865</name>
</gene>
<accession>A0ABS8TKN0</accession>